<dbReference type="InterPro" id="IPR000727">
    <property type="entry name" value="T_SNARE_dom"/>
</dbReference>
<comment type="subcellular location">
    <subcellularLocation>
        <location evidence="1">Golgi apparatus membrane</location>
        <topology evidence="1">Single-pass type IV membrane protein</topology>
    </subcellularLocation>
</comment>
<dbReference type="EMBL" id="LXWW01000511">
    <property type="protein sequence ID" value="OAO12805.1"/>
    <property type="molecule type" value="Genomic_DNA"/>
</dbReference>
<evidence type="ECO:0000256" key="1">
    <source>
        <dbReference type="ARBA" id="ARBA00004409"/>
    </source>
</evidence>
<dbReference type="Gene3D" id="3.40.50.11350">
    <property type="match status" value="1"/>
</dbReference>
<keyword evidence="9" id="KW-1185">Reference proteome</keyword>
<evidence type="ECO:0000256" key="6">
    <source>
        <dbReference type="SAM" id="Phobius"/>
    </source>
</evidence>
<dbReference type="GO" id="GO:0006886">
    <property type="term" value="P:intracellular protein transport"/>
    <property type="evidence" value="ECO:0007669"/>
    <property type="project" value="InterPro"/>
</dbReference>
<dbReference type="STRING" id="478820.A0A196S6X4"/>
<dbReference type="GO" id="GO:0006906">
    <property type="term" value="P:vesicle fusion"/>
    <property type="evidence" value="ECO:0007669"/>
    <property type="project" value="TreeGrafter"/>
</dbReference>
<dbReference type="Proteomes" id="UP000078348">
    <property type="component" value="Unassembled WGS sequence"/>
</dbReference>
<dbReference type="InterPro" id="IPR045242">
    <property type="entry name" value="Syntaxin"/>
</dbReference>
<dbReference type="OrthoDB" id="546861at2759"/>
<gene>
    <name evidence="8" type="ORF">AV274_5530</name>
</gene>
<dbReference type="GO" id="GO:0031201">
    <property type="term" value="C:SNARE complex"/>
    <property type="evidence" value="ECO:0007669"/>
    <property type="project" value="TreeGrafter"/>
</dbReference>
<dbReference type="InterPro" id="IPR015260">
    <property type="entry name" value="Syntaxin-6/10/61_N"/>
</dbReference>
<dbReference type="InterPro" id="IPR010989">
    <property type="entry name" value="SNARE"/>
</dbReference>
<dbReference type="AlphaFoldDB" id="A0A196S6X4"/>
<dbReference type="Gene3D" id="1.20.58.90">
    <property type="match status" value="1"/>
</dbReference>
<dbReference type="InterPro" id="IPR006012">
    <property type="entry name" value="Syntaxin/epimorphin_CS"/>
</dbReference>
<dbReference type="GO" id="GO:0005802">
    <property type="term" value="C:trans-Golgi network"/>
    <property type="evidence" value="ECO:0007669"/>
    <property type="project" value="UniProtKB-ARBA"/>
</dbReference>
<sequence length="607" mass="68784">MDFKGPEVERWFTSRYNDSEVDRTVYVSTEEQRKAFDALEAGVYYRKAVGGIGNQLFSMISAILLSELLDVPFVYDDEDLRSLVWITRSPGKKVFFIRRNLDLRKRDYSTLSCWAVDPFHGYSQQVLEKFKTLTMAIRDQSPEASTGGKKWVVVESNCPLFRYWLDSPETCERIKSLGYIGESVSCTGDGDRRYAQLVHNVFQRHFRFREPFLQFVEQILEPYRSRLIVDPEDHSLFPFPKFRNLVTVHARFGTGGSDFSDLFTFLGKSSEDVFVRCLKEHSPPSVFIYVASDSTTAKRSIHDYAGDNYVHSPVKVGHSGLRRVHWYQSYLKPRIHEATRNALADLIVASLGQSFIGTGVSSFSTMISMISGAETAIESSLARLDKKYASFDEYIKSGASTSDPKFDKLNRGLTKELNSITATVREVENAVLKVETTPSAYPNISANEIKRRREFVNRSLAKLKRVSDAMKSPRVLNRIAADQRAALGKGKAVSSTMAARDYANDQVVSRSQAQQAEMMKKQDMSLGILEEGVDNLNNMANGIHDEIQQQDKLLDTLDTDVSDAQNRLNQARDKMQALMKTNNKCQFWTIIILFIVALIMVCSVLFS</sequence>
<evidence type="ECO:0000313" key="8">
    <source>
        <dbReference type="EMBL" id="OAO12805.1"/>
    </source>
</evidence>
<dbReference type="PROSITE" id="PS00914">
    <property type="entry name" value="SYNTAXIN"/>
    <property type="match status" value="1"/>
</dbReference>
<feature type="coiled-coil region" evidence="5">
    <location>
        <begin position="410"/>
        <end position="466"/>
    </location>
</feature>
<dbReference type="GO" id="GO:0005484">
    <property type="term" value="F:SNAP receptor activity"/>
    <property type="evidence" value="ECO:0007669"/>
    <property type="project" value="InterPro"/>
</dbReference>
<evidence type="ECO:0000313" key="9">
    <source>
        <dbReference type="Proteomes" id="UP000078348"/>
    </source>
</evidence>
<dbReference type="GO" id="GO:0048193">
    <property type="term" value="P:Golgi vesicle transport"/>
    <property type="evidence" value="ECO:0007669"/>
    <property type="project" value="InterPro"/>
</dbReference>
<keyword evidence="3" id="KW-0813">Transport</keyword>
<dbReference type="SUPFAM" id="SSF58038">
    <property type="entry name" value="SNARE fusion complex"/>
    <property type="match status" value="1"/>
</dbReference>
<comment type="caution">
    <text evidence="8">The sequence shown here is derived from an EMBL/GenBank/DDBJ whole genome shotgun (WGS) entry which is preliminary data.</text>
</comment>
<evidence type="ECO:0000256" key="5">
    <source>
        <dbReference type="SAM" id="Coils"/>
    </source>
</evidence>
<feature type="transmembrane region" description="Helical" evidence="6">
    <location>
        <begin position="587"/>
        <end position="606"/>
    </location>
</feature>
<evidence type="ECO:0000256" key="2">
    <source>
        <dbReference type="ARBA" id="ARBA00009063"/>
    </source>
</evidence>
<keyword evidence="6" id="KW-0472">Membrane</keyword>
<reference evidence="8 9" key="1">
    <citation type="submission" date="2016-05" db="EMBL/GenBank/DDBJ databases">
        <title>Nuclear genome of Blastocystis sp. subtype 1 NandII.</title>
        <authorList>
            <person name="Gentekaki E."/>
            <person name="Curtis B."/>
            <person name="Stairs C."/>
            <person name="Eme L."/>
            <person name="Herman E."/>
            <person name="Klimes V."/>
            <person name="Arias M.C."/>
            <person name="Elias M."/>
            <person name="Hilliou F."/>
            <person name="Klute M."/>
            <person name="Malik S.-B."/>
            <person name="Pightling A."/>
            <person name="Rachubinski R."/>
            <person name="Salas D."/>
            <person name="Schlacht A."/>
            <person name="Suga H."/>
            <person name="Archibald J."/>
            <person name="Ball S.G."/>
            <person name="Clark G."/>
            <person name="Dacks J."/>
            <person name="Van Der Giezen M."/>
            <person name="Tsaousis A."/>
            <person name="Roger A."/>
        </authorList>
    </citation>
    <scope>NUCLEOTIDE SEQUENCE [LARGE SCALE GENOMIC DNA]</scope>
    <source>
        <strain evidence="9">ATCC 50177 / NandII</strain>
    </source>
</reference>
<dbReference type="GO" id="GO:0000149">
    <property type="term" value="F:SNARE binding"/>
    <property type="evidence" value="ECO:0007669"/>
    <property type="project" value="TreeGrafter"/>
</dbReference>
<keyword evidence="6" id="KW-1133">Transmembrane helix</keyword>
<keyword evidence="4" id="KW-0333">Golgi apparatus</keyword>
<dbReference type="Gene3D" id="1.20.5.110">
    <property type="match status" value="1"/>
</dbReference>
<organism evidence="8 9">
    <name type="scientific">Blastocystis sp. subtype 1 (strain ATCC 50177 / NandII)</name>
    <dbReference type="NCBI Taxonomy" id="478820"/>
    <lineage>
        <taxon>Eukaryota</taxon>
        <taxon>Sar</taxon>
        <taxon>Stramenopiles</taxon>
        <taxon>Bigyra</taxon>
        <taxon>Opalozoa</taxon>
        <taxon>Opalinata</taxon>
        <taxon>Blastocystidae</taxon>
        <taxon>Blastocystis</taxon>
    </lineage>
</organism>
<dbReference type="CDD" id="cd15841">
    <property type="entry name" value="SNARE_Qc"/>
    <property type="match status" value="1"/>
</dbReference>
<evidence type="ECO:0000256" key="4">
    <source>
        <dbReference type="ARBA" id="ARBA00023034"/>
    </source>
</evidence>
<dbReference type="Pfam" id="PF05739">
    <property type="entry name" value="SNARE"/>
    <property type="match status" value="1"/>
</dbReference>
<feature type="domain" description="T-SNARE coiled-coil homology" evidence="7">
    <location>
        <begin position="516"/>
        <end position="578"/>
    </location>
</feature>
<dbReference type="PANTHER" id="PTHR19957">
    <property type="entry name" value="SYNTAXIN"/>
    <property type="match status" value="1"/>
</dbReference>
<name>A0A196S6X4_BLAHN</name>
<proteinExistence type="inferred from homology"/>
<dbReference type="SUPFAM" id="SSF47661">
    <property type="entry name" value="t-snare proteins"/>
    <property type="match status" value="1"/>
</dbReference>
<dbReference type="GO" id="GO:0048278">
    <property type="term" value="P:vesicle docking"/>
    <property type="evidence" value="ECO:0007669"/>
    <property type="project" value="TreeGrafter"/>
</dbReference>
<dbReference type="GO" id="GO:0000139">
    <property type="term" value="C:Golgi membrane"/>
    <property type="evidence" value="ECO:0007669"/>
    <property type="project" value="UniProtKB-SubCell"/>
</dbReference>
<keyword evidence="5" id="KW-0175">Coiled coil</keyword>
<dbReference type="Pfam" id="PF09177">
    <property type="entry name" value="STX6_10_61_N"/>
    <property type="match status" value="1"/>
</dbReference>
<feature type="coiled-coil region" evidence="5">
    <location>
        <begin position="547"/>
        <end position="581"/>
    </location>
</feature>
<dbReference type="SMART" id="SM00397">
    <property type="entry name" value="t_SNARE"/>
    <property type="match status" value="1"/>
</dbReference>
<keyword evidence="6" id="KW-0812">Transmembrane</keyword>
<dbReference type="PANTHER" id="PTHR19957:SF224">
    <property type="entry name" value="HL02043P"/>
    <property type="match status" value="1"/>
</dbReference>
<comment type="similarity">
    <text evidence="2">Belongs to the syntaxin family.</text>
</comment>
<evidence type="ECO:0000259" key="7">
    <source>
        <dbReference type="PROSITE" id="PS50192"/>
    </source>
</evidence>
<accession>A0A196S6X4</accession>
<evidence type="ECO:0000256" key="3">
    <source>
        <dbReference type="ARBA" id="ARBA00022927"/>
    </source>
</evidence>
<dbReference type="PROSITE" id="PS50192">
    <property type="entry name" value="T_SNARE"/>
    <property type="match status" value="1"/>
</dbReference>
<keyword evidence="3" id="KW-0653">Protein transport</keyword>
<protein>
    <submittedName>
        <fullName evidence="8">Syntaxin 6</fullName>
    </submittedName>
</protein>